<dbReference type="Proteomes" id="UP000219788">
    <property type="component" value="Unassembled WGS sequence"/>
</dbReference>
<dbReference type="InterPro" id="IPR012675">
    <property type="entry name" value="Beta-grasp_dom_sf"/>
</dbReference>
<dbReference type="Pfam" id="PF13291">
    <property type="entry name" value="ACT_4"/>
    <property type="match status" value="1"/>
</dbReference>
<dbReference type="InterPro" id="IPR043519">
    <property type="entry name" value="NT_sf"/>
</dbReference>
<dbReference type="GO" id="GO:0008728">
    <property type="term" value="F:GTP diphosphokinase activity"/>
    <property type="evidence" value="ECO:0007669"/>
    <property type="project" value="UniProtKB-EC"/>
</dbReference>
<evidence type="ECO:0000259" key="14">
    <source>
        <dbReference type="PROSITE" id="PS51671"/>
    </source>
</evidence>
<dbReference type="CDD" id="cd04876">
    <property type="entry name" value="ACT_RelA-SpoT"/>
    <property type="match status" value="1"/>
</dbReference>
<dbReference type="CDD" id="cd05399">
    <property type="entry name" value="NT_Rel-Spo_like"/>
    <property type="match status" value="1"/>
</dbReference>
<comment type="caution">
    <text evidence="17">The sequence shown here is derived from an EMBL/GenBank/DDBJ whole genome shotgun (WGS) entry which is preliminary data.</text>
</comment>
<dbReference type="PANTHER" id="PTHR21262">
    <property type="entry name" value="GUANOSINE-3',5'-BIS DIPHOSPHATE 3'-PYROPHOSPHOHYDROLASE"/>
    <property type="match status" value="1"/>
</dbReference>
<dbReference type="FunFam" id="3.10.20.30:FF:000002">
    <property type="entry name" value="GTP pyrophosphokinase (RelA/SpoT)"/>
    <property type="match status" value="1"/>
</dbReference>
<keyword evidence="5" id="KW-0547">Nucleotide-binding</keyword>
<proteinExistence type="inferred from homology"/>
<evidence type="ECO:0000256" key="8">
    <source>
        <dbReference type="ARBA" id="ARBA00023134"/>
    </source>
</evidence>
<dbReference type="Gene3D" id="3.30.70.260">
    <property type="match status" value="1"/>
</dbReference>
<keyword evidence="7" id="KW-0067">ATP-binding</keyword>
<dbReference type="SUPFAM" id="SSF81271">
    <property type="entry name" value="TGS-like"/>
    <property type="match status" value="1"/>
</dbReference>
<evidence type="ECO:0000256" key="5">
    <source>
        <dbReference type="ARBA" id="ARBA00022741"/>
    </source>
</evidence>
<dbReference type="SMART" id="SM00954">
    <property type="entry name" value="RelA_SpoT"/>
    <property type="match status" value="1"/>
</dbReference>
<dbReference type="GO" id="GO:0042594">
    <property type="term" value="P:response to starvation"/>
    <property type="evidence" value="ECO:0007669"/>
    <property type="project" value="TreeGrafter"/>
</dbReference>
<dbReference type="Gene3D" id="1.10.3210.10">
    <property type="entry name" value="Hypothetical protein af1432"/>
    <property type="match status" value="1"/>
</dbReference>
<evidence type="ECO:0000256" key="12">
    <source>
        <dbReference type="ARBA" id="ARBA00048244"/>
    </source>
</evidence>
<keyword evidence="6 17" id="KW-0418">Kinase</keyword>
<dbReference type="SUPFAM" id="SSF55021">
    <property type="entry name" value="ACT-like"/>
    <property type="match status" value="1"/>
</dbReference>
<dbReference type="NCBIfam" id="NF008124">
    <property type="entry name" value="PRK10872.1"/>
    <property type="match status" value="1"/>
</dbReference>
<dbReference type="PROSITE" id="PS51671">
    <property type="entry name" value="ACT"/>
    <property type="match status" value="1"/>
</dbReference>
<dbReference type="SUPFAM" id="SSF109604">
    <property type="entry name" value="HD-domain/PDEase-like"/>
    <property type="match status" value="1"/>
</dbReference>
<evidence type="ECO:0000256" key="4">
    <source>
        <dbReference type="ARBA" id="ARBA00022679"/>
    </source>
</evidence>
<dbReference type="GO" id="GO:0015969">
    <property type="term" value="P:guanosine tetraphosphate metabolic process"/>
    <property type="evidence" value="ECO:0007669"/>
    <property type="project" value="InterPro"/>
</dbReference>
<dbReference type="InterPro" id="IPR007685">
    <property type="entry name" value="RelA_SpoT"/>
</dbReference>
<dbReference type="GO" id="GO:0015949">
    <property type="term" value="P:nucleobase-containing small molecule interconversion"/>
    <property type="evidence" value="ECO:0007669"/>
    <property type="project" value="UniProtKB-ARBA"/>
</dbReference>
<dbReference type="InterPro" id="IPR045600">
    <property type="entry name" value="RelA/SpoT_AH_RIS"/>
</dbReference>
<reference evidence="18" key="1">
    <citation type="submission" date="2017-09" db="EMBL/GenBank/DDBJ databases">
        <title>FDA dAtabase for Regulatory Grade micrObial Sequences (FDA-ARGOS): Supporting development and validation of Infectious Disease Dx tests.</title>
        <authorList>
            <person name="Goldberg B."/>
            <person name="Campos J."/>
            <person name="Tallon L."/>
            <person name="Sadzewicz L."/>
            <person name="Ott S."/>
            <person name="Zhao X."/>
            <person name="Nagaraj S."/>
            <person name="Vavikolanu K."/>
            <person name="Aluvathingal J."/>
            <person name="Nadendla S."/>
            <person name="Geyer C."/>
            <person name="Sichtig H."/>
        </authorList>
    </citation>
    <scope>NUCLEOTIDE SEQUENCE [LARGE SCALE GENOMIC DNA]</scope>
    <source>
        <strain evidence="18">FDAARGOS_370</strain>
    </source>
</reference>
<dbReference type="InterPro" id="IPR002912">
    <property type="entry name" value="ACT_dom"/>
</dbReference>
<dbReference type="InterPro" id="IPR012676">
    <property type="entry name" value="TGS-like"/>
</dbReference>
<evidence type="ECO:0000259" key="15">
    <source>
        <dbReference type="PROSITE" id="PS51831"/>
    </source>
</evidence>
<feature type="domain" description="TGS" evidence="16">
    <location>
        <begin position="403"/>
        <end position="464"/>
    </location>
</feature>
<evidence type="ECO:0000313" key="17">
    <source>
        <dbReference type="EMBL" id="PEH71851.1"/>
    </source>
</evidence>
<evidence type="ECO:0000256" key="1">
    <source>
        <dbReference type="ARBA" id="ARBA00004976"/>
    </source>
</evidence>
<dbReference type="RefSeq" id="WP_005289380.1">
    <property type="nucleotide sequence ID" value="NZ_AP028090.1"/>
</dbReference>
<evidence type="ECO:0000259" key="16">
    <source>
        <dbReference type="PROSITE" id="PS51880"/>
    </source>
</evidence>
<dbReference type="GO" id="GO:0005525">
    <property type="term" value="F:GTP binding"/>
    <property type="evidence" value="ECO:0007669"/>
    <property type="project" value="UniProtKB-KW"/>
</dbReference>
<evidence type="ECO:0000256" key="7">
    <source>
        <dbReference type="ARBA" id="ARBA00022840"/>
    </source>
</evidence>
<feature type="domain" description="ACT" evidence="14">
    <location>
        <begin position="667"/>
        <end position="742"/>
    </location>
</feature>
<comment type="similarity">
    <text evidence="13">Belongs to the relA/spoT family.</text>
</comment>
<dbReference type="EC" id="2.7.6.5" evidence="2"/>
<organism evidence="17 18">
    <name type="scientific">Edwardsiella tarda</name>
    <dbReference type="NCBI Taxonomy" id="636"/>
    <lineage>
        <taxon>Bacteria</taxon>
        <taxon>Pseudomonadati</taxon>
        <taxon>Pseudomonadota</taxon>
        <taxon>Gammaproteobacteria</taxon>
        <taxon>Enterobacterales</taxon>
        <taxon>Hafniaceae</taxon>
        <taxon>Edwardsiella</taxon>
    </lineage>
</organism>
<dbReference type="FunFam" id="1.10.3210.10:FF:000007">
    <property type="entry name" value="GTP pyrophosphokinase"/>
    <property type="match status" value="1"/>
</dbReference>
<dbReference type="InterPro" id="IPR004811">
    <property type="entry name" value="RelA/Spo_fam"/>
</dbReference>
<dbReference type="GO" id="GO:0005524">
    <property type="term" value="F:ATP binding"/>
    <property type="evidence" value="ECO:0007669"/>
    <property type="project" value="UniProtKB-KW"/>
</dbReference>
<dbReference type="Pfam" id="PF13328">
    <property type="entry name" value="HD_4"/>
    <property type="match status" value="1"/>
</dbReference>
<dbReference type="FunFam" id="3.30.460.10:FF:000001">
    <property type="entry name" value="GTP pyrophosphokinase RelA"/>
    <property type="match status" value="1"/>
</dbReference>
<evidence type="ECO:0000256" key="6">
    <source>
        <dbReference type="ARBA" id="ARBA00022777"/>
    </source>
</evidence>
<name>A0A2A7U0N3_EDWTA</name>
<dbReference type="EMBL" id="PDDV01000013">
    <property type="protein sequence ID" value="PEH71851.1"/>
    <property type="molecule type" value="Genomic_DNA"/>
</dbReference>
<dbReference type="GeneID" id="93125029"/>
<sequence>MVAVRSAHLNTAGEFVPEQWVASLNIASPESCERLTATWRYCQEKTAGNAAAPLLLWRGVEMVEILSTLSMDNDSLRAALLFPLVDGAVIDDQQVRDDFGGAIADLVRGVMEMDAIRELKATQSGAAGSEQVDSIRRMLLAIVEDFRCVVIKLAERIAHLREVKDAPEEERVLAAKESFNIYAPLANRLGIGQLKWELEDYCFRYLHPEEYKRIAKLLHERRIDREQFIDDFVHDLRKAMAKEGIKAEIYGRPKHIYSIWRKMQKKSLAFDELFDVRAVRVVVERLQDCYAALGIVHTHYRHLPSEFDDYVANPKPNGYQSIHTVVLGPHGKTLEIQIRTRQMHEDAELGVAAHWKYKEGPQAGGRAGYENRIAWLRKLLAWQEEMADSGEMIDEVRSQVLDDRVYVFTPKGDVVDLPAGSTPLDFAYHIHSDVGHRCIGAKIGGRIVPFTYQLQMGDQVEIITQKQPNPSRDWLNPNLGYVTTSRGRAKIHNWFRKLDRDKNILAGRQILDDELARLGISLKEAEKLLLPRYNVHSLDEVLAAIGGGDIRLNQMVNFLQGKINKPSAEEADRAALKQLTQKGTSSTRSDKSSGRVVVEGVGNLMHHIARCCQPIPGDEIVGFITQGRGISIHRADCDQLDELRRHAPERIIDAVWGESYSSGYALVVRVTANDRSGLLRDITTILANEKVNVLGVASRSDTKQQMATIDMEIEIYNLQVLGRVLAKLNQLPDVLDARRLNAGRGSAV</sequence>
<comment type="function">
    <text evidence="13">In eubacteria ppGpp (guanosine 3'-diphosphate 5'-diphosphate) is a mediator of the stringent response that coordinates a variety of cellular activities in response to changes in nutritional abundance.</text>
</comment>
<dbReference type="GO" id="GO:0005886">
    <property type="term" value="C:plasma membrane"/>
    <property type="evidence" value="ECO:0007669"/>
    <property type="project" value="TreeGrafter"/>
</dbReference>
<dbReference type="InterPro" id="IPR006674">
    <property type="entry name" value="HD_domain"/>
</dbReference>
<keyword evidence="8" id="KW-0342">GTP-binding</keyword>
<dbReference type="Gene3D" id="3.30.460.10">
    <property type="entry name" value="Beta Polymerase, domain 2"/>
    <property type="match status" value="1"/>
</dbReference>
<dbReference type="PANTHER" id="PTHR21262:SF31">
    <property type="entry name" value="GTP PYROPHOSPHOKINASE"/>
    <property type="match status" value="1"/>
</dbReference>
<evidence type="ECO:0000313" key="18">
    <source>
        <dbReference type="Proteomes" id="UP000219788"/>
    </source>
</evidence>
<dbReference type="SUPFAM" id="SSF81301">
    <property type="entry name" value="Nucleotidyltransferase"/>
    <property type="match status" value="1"/>
</dbReference>
<dbReference type="InterPro" id="IPR045865">
    <property type="entry name" value="ACT-like_dom_sf"/>
</dbReference>
<dbReference type="Pfam" id="PF04607">
    <property type="entry name" value="RelA_SpoT"/>
    <property type="match status" value="1"/>
</dbReference>
<dbReference type="OrthoDB" id="9805041at2"/>
<comment type="catalytic activity">
    <reaction evidence="12">
        <text>GTP + ATP = guanosine 3'-diphosphate 5'-triphosphate + AMP</text>
        <dbReference type="Rhea" id="RHEA:22088"/>
        <dbReference type="ChEBI" id="CHEBI:30616"/>
        <dbReference type="ChEBI" id="CHEBI:37565"/>
        <dbReference type="ChEBI" id="CHEBI:142410"/>
        <dbReference type="ChEBI" id="CHEBI:456215"/>
        <dbReference type="EC" id="2.7.6.5"/>
    </reaction>
</comment>
<dbReference type="Pfam" id="PF19296">
    <property type="entry name" value="RelA_AH_RIS"/>
    <property type="match status" value="1"/>
</dbReference>
<dbReference type="STRING" id="636.AAW15_03555"/>
<dbReference type="NCBIfam" id="TIGR00691">
    <property type="entry name" value="spoT_relA"/>
    <property type="match status" value="1"/>
</dbReference>
<evidence type="ECO:0000256" key="13">
    <source>
        <dbReference type="RuleBase" id="RU003847"/>
    </source>
</evidence>
<dbReference type="InterPro" id="IPR004095">
    <property type="entry name" value="TGS"/>
</dbReference>
<evidence type="ECO:0000256" key="2">
    <source>
        <dbReference type="ARBA" id="ARBA00013251"/>
    </source>
</evidence>
<evidence type="ECO:0000256" key="9">
    <source>
        <dbReference type="ARBA" id="ARBA00029754"/>
    </source>
</evidence>
<feature type="domain" description="HD" evidence="15">
    <location>
        <begin position="55"/>
        <end position="160"/>
    </location>
</feature>
<dbReference type="PROSITE" id="PS51880">
    <property type="entry name" value="TGS"/>
    <property type="match status" value="1"/>
</dbReference>
<dbReference type="AlphaFoldDB" id="A0A2A7U0N3"/>
<dbReference type="Pfam" id="PF02824">
    <property type="entry name" value="TGS"/>
    <property type="match status" value="1"/>
</dbReference>
<dbReference type="PROSITE" id="PS51831">
    <property type="entry name" value="HD"/>
    <property type="match status" value="1"/>
</dbReference>
<evidence type="ECO:0000256" key="11">
    <source>
        <dbReference type="ARBA" id="ARBA00033308"/>
    </source>
</evidence>
<accession>A0A2A7U0N3</accession>
<dbReference type="GO" id="GO:0008893">
    <property type="term" value="F:guanosine-3',5'-bis(diphosphate) 3'-diphosphatase activity"/>
    <property type="evidence" value="ECO:0007669"/>
    <property type="project" value="TreeGrafter"/>
</dbReference>
<dbReference type="GO" id="GO:0016301">
    <property type="term" value="F:kinase activity"/>
    <property type="evidence" value="ECO:0007669"/>
    <property type="project" value="UniProtKB-KW"/>
</dbReference>
<keyword evidence="4" id="KW-0808">Transferase</keyword>
<evidence type="ECO:0000256" key="10">
    <source>
        <dbReference type="ARBA" id="ARBA00032407"/>
    </source>
</evidence>
<comment type="pathway">
    <text evidence="1">Purine metabolism; ppGpp biosynthesis; ppGpp from GTP: step 1/2.</text>
</comment>
<dbReference type="Gene3D" id="3.10.20.30">
    <property type="match status" value="1"/>
</dbReference>
<gene>
    <name evidence="17" type="ORF">CRM76_07865</name>
</gene>
<dbReference type="FunFam" id="3.30.70.260:FF:000010">
    <property type="entry name" value="GTP pyrophosphokinase RelA"/>
    <property type="match status" value="1"/>
</dbReference>
<dbReference type="CDD" id="cd01668">
    <property type="entry name" value="TGS_RSH"/>
    <property type="match status" value="1"/>
</dbReference>
<dbReference type="InterPro" id="IPR033655">
    <property type="entry name" value="TGS_RelA/SpoT"/>
</dbReference>
<evidence type="ECO:0000256" key="3">
    <source>
        <dbReference type="ARBA" id="ARBA00019852"/>
    </source>
</evidence>
<protein>
    <recommendedName>
        <fullName evidence="3">GTP pyrophosphokinase</fullName>
        <ecNumber evidence="2">2.7.6.5</ecNumber>
    </recommendedName>
    <alternativeName>
        <fullName evidence="10">(p)ppGpp synthase</fullName>
    </alternativeName>
    <alternativeName>
        <fullName evidence="9">ATP:GTP 3'-pyrophosphotransferase</fullName>
    </alternativeName>
    <alternativeName>
        <fullName evidence="11">ppGpp synthase I</fullName>
    </alternativeName>
</protein>